<sequence length="123" mass="13948">MTKERNTRKVLLCCAAALLLLLTGALWFSVPFWQPGYRTVASEPFDAHQMEMVELNSAGIDALCSLPGVGEKKARAILEYREVHGPFSSLDELEQVDGISTKSIEEWRSRLYIEADEMQKEER</sequence>
<dbReference type="SUPFAM" id="SSF47781">
    <property type="entry name" value="RuvA domain 2-like"/>
    <property type="match status" value="1"/>
</dbReference>
<protein>
    <submittedName>
        <fullName evidence="2">Competence protein ComEA</fullName>
    </submittedName>
</protein>
<dbReference type="PANTHER" id="PTHR21180">
    <property type="entry name" value="ENDONUCLEASE/EXONUCLEASE/PHOSPHATASE FAMILY DOMAIN-CONTAINING PROTEIN 1"/>
    <property type="match status" value="1"/>
</dbReference>
<dbReference type="Pfam" id="PF12836">
    <property type="entry name" value="HHH_3"/>
    <property type="match status" value="1"/>
</dbReference>
<dbReference type="SMART" id="SM00278">
    <property type="entry name" value="HhH1"/>
    <property type="match status" value="2"/>
</dbReference>
<evidence type="ECO:0000313" key="3">
    <source>
        <dbReference type="Proteomes" id="UP000295184"/>
    </source>
</evidence>
<comment type="caution">
    <text evidence="2">The sequence shown here is derived from an EMBL/GenBank/DDBJ whole genome shotgun (WGS) entry which is preliminary data.</text>
</comment>
<dbReference type="Proteomes" id="UP000295184">
    <property type="component" value="Unassembled WGS sequence"/>
</dbReference>
<accession>A0A4R1R0A3</accession>
<name>A0A4R1R0A3_9FIRM</name>
<evidence type="ECO:0000313" key="2">
    <source>
        <dbReference type="EMBL" id="TCL58714.1"/>
    </source>
</evidence>
<evidence type="ECO:0000259" key="1">
    <source>
        <dbReference type="SMART" id="SM00278"/>
    </source>
</evidence>
<feature type="domain" description="Helix-hairpin-helix DNA-binding motif class 1" evidence="1">
    <location>
        <begin position="61"/>
        <end position="80"/>
    </location>
</feature>
<dbReference type="GO" id="GO:0006281">
    <property type="term" value="P:DNA repair"/>
    <property type="evidence" value="ECO:0007669"/>
    <property type="project" value="InterPro"/>
</dbReference>
<dbReference type="EMBL" id="SLUM01000007">
    <property type="protein sequence ID" value="TCL58714.1"/>
    <property type="molecule type" value="Genomic_DNA"/>
</dbReference>
<dbReference type="PANTHER" id="PTHR21180:SF32">
    <property type="entry name" value="ENDONUCLEASE_EXONUCLEASE_PHOSPHATASE FAMILY DOMAIN-CONTAINING PROTEIN 1"/>
    <property type="match status" value="1"/>
</dbReference>
<dbReference type="GO" id="GO:0003677">
    <property type="term" value="F:DNA binding"/>
    <property type="evidence" value="ECO:0007669"/>
    <property type="project" value="InterPro"/>
</dbReference>
<dbReference type="GeneID" id="97380298"/>
<dbReference type="NCBIfam" id="TIGR00426">
    <property type="entry name" value="competence protein ComEA helix-hairpin-helix repeat region"/>
    <property type="match status" value="1"/>
</dbReference>
<feature type="domain" description="Helix-hairpin-helix DNA-binding motif class 1" evidence="1">
    <location>
        <begin position="91"/>
        <end position="110"/>
    </location>
</feature>
<dbReference type="GO" id="GO:0015627">
    <property type="term" value="C:type II protein secretion system complex"/>
    <property type="evidence" value="ECO:0007669"/>
    <property type="project" value="TreeGrafter"/>
</dbReference>
<dbReference type="Gene3D" id="1.10.150.280">
    <property type="entry name" value="AF1531-like domain"/>
    <property type="match status" value="1"/>
</dbReference>
<dbReference type="InterPro" id="IPR051675">
    <property type="entry name" value="Endo/Exo/Phosphatase_dom_1"/>
</dbReference>
<proteinExistence type="predicted"/>
<organism evidence="2 3">
    <name type="scientific">Allofournierella massiliensis</name>
    <dbReference type="NCBI Taxonomy" id="1650663"/>
    <lineage>
        <taxon>Bacteria</taxon>
        <taxon>Bacillati</taxon>
        <taxon>Bacillota</taxon>
        <taxon>Clostridia</taxon>
        <taxon>Eubacteriales</taxon>
        <taxon>Oscillospiraceae</taxon>
        <taxon>Allofournierella</taxon>
    </lineage>
</organism>
<dbReference type="InterPro" id="IPR010994">
    <property type="entry name" value="RuvA_2-like"/>
</dbReference>
<reference evidence="2 3" key="1">
    <citation type="submission" date="2019-03" db="EMBL/GenBank/DDBJ databases">
        <title>Genomic Encyclopedia of Type Strains, Phase IV (KMG-IV): sequencing the most valuable type-strain genomes for metagenomic binning, comparative biology and taxonomic classification.</title>
        <authorList>
            <person name="Goeker M."/>
        </authorList>
    </citation>
    <scope>NUCLEOTIDE SEQUENCE [LARGE SCALE GENOMIC DNA]</scope>
    <source>
        <strain evidence="2 3">DSM 100451</strain>
    </source>
</reference>
<dbReference type="InterPro" id="IPR004509">
    <property type="entry name" value="Competence_ComEA_HhH"/>
</dbReference>
<dbReference type="AlphaFoldDB" id="A0A4R1R0A3"/>
<dbReference type="STRING" id="1650663.GCA_001486665_00426"/>
<dbReference type="InterPro" id="IPR003583">
    <property type="entry name" value="Hlx-hairpin-Hlx_DNA-bd_motif"/>
</dbReference>
<gene>
    <name evidence="2" type="ORF">EDD77_10769</name>
</gene>
<dbReference type="GO" id="GO:0015628">
    <property type="term" value="P:protein secretion by the type II secretion system"/>
    <property type="evidence" value="ECO:0007669"/>
    <property type="project" value="TreeGrafter"/>
</dbReference>
<dbReference type="RefSeq" id="WP_058962948.1">
    <property type="nucleotide sequence ID" value="NZ_CABKVM010000012.1"/>
</dbReference>